<name>A0A5B9DEE0_9ARCH</name>
<gene>
    <name evidence="1" type="ORF">DSAG12_03516</name>
</gene>
<dbReference type="AlphaFoldDB" id="A0A5B9DEE0"/>
<dbReference type="KEGG" id="psyt:DSAG12_03516"/>
<reference evidence="1 2" key="1">
    <citation type="journal article" date="2020" name="Nature">
        <title>Isolation of an archaeon at the prokaryote-eukaryote interface.</title>
        <authorList>
            <person name="Imachi H."/>
            <person name="Nobu M.K."/>
            <person name="Nakahara N."/>
            <person name="Morono Y."/>
            <person name="Ogawara M."/>
            <person name="Takaki Y."/>
            <person name="Takano Y."/>
            <person name="Uematsu K."/>
            <person name="Ikuta T."/>
            <person name="Ito M."/>
            <person name="Matsui Y."/>
            <person name="Miyazaki M."/>
            <person name="Murata K."/>
            <person name="Saito Y."/>
            <person name="Sakai S."/>
            <person name="Song C."/>
            <person name="Tasumi E."/>
            <person name="Yamanaka Y."/>
            <person name="Yamaguchi T."/>
            <person name="Kamagata Y."/>
            <person name="Tamaki H."/>
            <person name="Takai K."/>
        </authorList>
    </citation>
    <scope>NUCLEOTIDE SEQUENCE [LARGE SCALE GENOMIC DNA]</scope>
    <source>
        <strain evidence="1 2">MK-D1</strain>
    </source>
</reference>
<accession>A0A5B9DEE0</accession>
<dbReference type="GeneID" id="41331487"/>
<reference evidence="1 2" key="2">
    <citation type="journal article" date="2024" name="Int. J. Syst. Evol. Microbiol.">
        <title>Promethearchaeum syntrophicum gen. nov., sp. nov., an anaerobic, obligately syntrophic archaeon, the first isolate of the lineage 'Asgard' archaea, and proposal of the new archaeal phylum Promethearchaeota phyl. nov. and kingdom Promethearchaeati regn. nov.</title>
        <authorList>
            <person name="Imachi H."/>
            <person name="Nobu M.K."/>
            <person name="Kato S."/>
            <person name="Takaki Y."/>
            <person name="Miyazaki M."/>
            <person name="Miyata M."/>
            <person name="Ogawara M."/>
            <person name="Saito Y."/>
            <person name="Sakai S."/>
            <person name="Tahara Y.O."/>
            <person name="Takano Y."/>
            <person name="Tasumi E."/>
            <person name="Uematsu K."/>
            <person name="Yoshimura T."/>
            <person name="Itoh T."/>
            <person name="Ohkuma M."/>
            <person name="Takai K."/>
        </authorList>
    </citation>
    <scope>NUCLEOTIDE SEQUENCE [LARGE SCALE GENOMIC DNA]</scope>
    <source>
        <strain evidence="1 2">MK-D1</strain>
    </source>
</reference>
<sequence length="93" mass="10744">MSTKPSASQETILEFVKRAINLLLDNQISDTLILSSHKINSILKDKCGVNFKIDRIGRALSKIAKQQELKRISTRIPKYELKTSRFKRFRLPD</sequence>
<evidence type="ECO:0000313" key="2">
    <source>
        <dbReference type="Proteomes" id="UP000321408"/>
    </source>
</evidence>
<protein>
    <submittedName>
        <fullName evidence="1">Uncharacterized protein</fullName>
    </submittedName>
</protein>
<dbReference type="RefSeq" id="WP_147664567.1">
    <property type="nucleotide sequence ID" value="NZ_CP042905.2"/>
</dbReference>
<dbReference type="EMBL" id="CP042905">
    <property type="protein sequence ID" value="QEE17679.1"/>
    <property type="molecule type" value="Genomic_DNA"/>
</dbReference>
<keyword evidence="2" id="KW-1185">Reference proteome</keyword>
<dbReference type="Proteomes" id="UP000321408">
    <property type="component" value="Chromosome"/>
</dbReference>
<organism evidence="1 2">
    <name type="scientific">Promethearchaeum syntrophicum</name>
    <dbReference type="NCBI Taxonomy" id="2594042"/>
    <lineage>
        <taxon>Archaea</taxon>
        <taxon>Promethearchaeati</taxon>
        <taxon>Promethearchaeota</taxon>
        <taxon>Promethearchaeia</taxon>
        <taxon>Promethearchaeales</taxon>
        <taxon>Promethearchaeaceae</taxon>
        <taxon>Promethearchaeum</taxon>
    </lineage>
</organism>
<proteinExistence type="predicted"/>
<evidence type="ECO:0000313" key="1">
    <source>
        <dbReference type="EMBL" id="QEE17679.1"/>
    </source>
</evidence>